<dbReference type="EMBL" id="CP139960">
    <property type="protein sequence ID" value="WQD37844.1"/>
    <property type="molecule type" value="Genomic_DNA"/>
</dbReference>
<keyword evidence="2" id="KW-1185">Reference proteome</keyword>
<name>A0ABZ0W5M3_9BACT</name>
<accession>A0ABZ0W5M3</accession>
<proteinExistence type="predicted"/>
<organism evidence="1 2">
    <name type="scientific">Niabella yanshanensis</name>
    <dbReference type="NCBI Taxonomy" id="577386"/>
    <lineage>
        <taxon>Bacteria</taxon>
        <taxon>Pseudomonadati</taxon>
        <taxon>Bacteroidota</taxon>
        <taxon>Chitinophagia</taxon>
        <taxon>Chitinophagales</taxon>
        <taxon>Chitinophagaceae</taxon>
        <taxon>Niabella</taxon>
    </lineage>
</organism>
<evidence type="ECO:0000313" key="2">
    <source>
        <dbReference type="Proteomes" id="UP001325680"/>
    </source>
</evidence>
<evidence type="ECO:0000313" key="1">
    <source>
        <dbReference type="EMBL" id="WQD37844.1"/>
    </source>
</evidence>
<dbReference type="RefSeq" id="WP_262510848.1">
    <property type="nucleotide sequence ID" value="NZ_CP139960.1"/>
</dbReference>
<dbReference type="Proteomes" id="UP001325680">
    <property type="component" value="Chromosome"/>
</dbReference>
<gene>
    <name evidence="1" type="ORF">U0035_19440</name>
</gene>
<sequence length="41" mass="4560">MKPQHQYNAQGQQICCTQEQKVYTKAGAKELINGKTPKPGN</sequence>
<protein>
    <submittedName>
        <fullName evidence="1">Uncharacterized protein</fullName>
    </submittedName>
</protein>
<reference evidence="1 2" key="1">
    <citation type="submission" date="2023-12" db="EMBL/GenBank/DDBJ databases">
        <title>Genome sequencing and assembly of bacterial species from a model synthetic community.</title>
        <authorList>
            <person name="Hogle S.L."/>
        </authorList>
    </citation>
    <scope>NUCLEOTIDE SEQUENCE [LARGE SCALE GENOMIC DNA]</scope>
    <source>
        <strain evidence="1 2">HAMBI_3031</strain>
    </source>
</reference>